<feature type="compositionally biased region" description="Low complexity" evidence="1">
    <location>
        <begin position="464"/>
        <end position="475"/>
    </location>
</feature>
<dbReference type="Proteomes" id="UP000245942">
    <property type="component" value="Unassembled WGS sequence"/>
</dbReference>
<feature type="region of interest" description="Disordered" evidence="1">
    <location>
        <begin position="292"/>
        <end position="330"/>
    </location>
</feature>
<organism evidence="3 4">
    <name type="scientific">Pseudomicrostroma glucosiphilum</name>
    <dbReference type="NCBI Taxonomy" id="1684307"/>
    <lineage>
        <taxon>Eukaryota</taxon>
        <taxon>Fungi</taxon>
        <taxon>Dikarya</taxon>
        <taxon>Basidiomycota</taxon>
        <taxon>Ustilaginomycotina</taxon>
        <taxon>Exobasidiomycetes</taxon>
        <taxon>Microstromatales</taxon>
        <taxon>Microstromatales incertae sedis</taxon>
        <taxon>Pseudomicrostroma</taxon>
    </lineage>
</organism>
<dbReference type="InterPro" id="IPR013536">
    <property type="entry name" value="WLM_dom"/>
</dbReference>
<dbReference type="GO" id="GO:0006281">
    <property type="term" value="P:DNA repair"/>
    <property type="evidence" value="ECO:0007669"/>
    <property type="project" value="TreeGrafter"/>
</dbReference>
<feature type="compositionally biased region" description="Low complexity" evidence="1">
    <location>
        <begin position="548"/>
        <end position="563"/>
    </location>
</feature>
<dbReference type="STRING" id="1684307.A0A316UA72"/>
<dbReference type="PANTHER" id="PTHR46622:SF1">
    <property type="entry name" value="DNA-DEPENDENT METALLOPROTEASE WSS1"/>
    <property type="match status" value="1"/>
</dbReference>
<feature type="compositionally biased region" description="Gly residues" evidence="1">
    <location>
        <begin position="578"/>
        <end position="591"/>
    </location>
</feature>
<dbReference type="OrthoDB" id="447842at2759"/>
<feature type="compositionally biased region" description="Basic residues" evidence="1">
    <location>
        <begin position="180"/>
        <end position="197"/>
    </location>
</feature>
<protein>
    <submittedName>
        <fullName evidence="3">WLM-domain-containing protein</fullName>
    </submittedName>
</protein>
<keyword evidence="4" id="KW-1185">Reference proteome</keyword>
<feature type="compositionally biased region" description="Basic and acidic residues" evidence="1">
    <location>
        <begin position="300"/>
        <end position="317"/>
    </location>
</feature>
<dbReference type="GO" id="GO:0005634">
    <property type="term" value="C:nucleus"/>
    <property type="evidence" value="ECO:0007669"/>
    <property type="project" value="TreeGrafter"/>
</dbReference>
<feature type="compositionally biased region" description="Polar residues" evidence="1">
    <location>
        <begin position="429"/>
        <end position="441"/>
    </location>
</feature>
<gene>
    <name evidence="3" type="ORF">BCV69DRAFT_281651</name>
</gene>
<dbReference type="PROSITE" id="PS51397">
    <property type="entry name" value="WLM"/>
    <property type="match status" value="1"/>
</dbReference>
<reference evidence="3 4" key="1">
    <citation type="journal article" date="2018" name="Mol. Biol. Evol.">
        <title>Broad Genomic Sampling Reveals a Smut Pathogenic Ancestry of the Fungal Clade Ustilaginomycotina.</title>
        <authorList>
            <person name="Kijpornyongpan T."/>
            <person name="Mondo S.J."/>
            <person name="Barry K."/>
            <person name="Sandor L."/>
            <person name="Lee J."/>
            <person name="Lipzen A."/>
            <person name="Pangilinan J."/>
            <person name="LaButti K."/>
            <person name="Hainaut M."/>
            <person name="Henrissat B."/>
            <person name="Grigoriev I.V."/>
            <person name="Spatafora J.W."/>
            <person name="Aime M.C."/>
        </authorList>
    </citation>
    <scope>NUCLEOTIDE SEQUENCE [LARGE SCALE GENOMIC DNA]</scope>
    <source>
        <strain evidence="3 4">MCA 4718</strain>
    </source>
</reference>
<dbReference type="RefSeq" id="XP_025348874.1">
    <property type="nucleotide sequence ID" value="XM_025492054.1"/>
</dbReference>
<feature type="domain" description="WLM" evidence="2">
    <location>
        <begin position="8"/>
        <end position="291"/>
    </location>
</feature>
<feature type="compositionally biased region" description="Basic and acidic residues" evidence="1">
    <location>
        <begin position="518"/>
        <end position="545"/>
    </location>
</feature>
<evidence type="ECO:0000259" key="2">
    <source>
        <dbReference type="PROSITE" id="PS51397"/>
    </source>
</evidence>
<dbReference type="InterPro" id="IPR053000">
    <property type="entry name" value="WSS1-like_metalloprotease"/>
</dbReference>
<evidence type="ECO:0000313" key="3">
    <source>
        <dbReference type="EMBL" id="PWN21714.1"/>
    </source>
</evidence>
<evidence type="ECO:0000256" key="1">
    <source>
        <dbReference type="SAM" id="MobiDB-lite"/>
    </source>
</evidence>
<dbReference type="EMBL" id="KZ819324">
    <property type="protein sequence ID" value="PWN21714.1"/>
    <property type="molecule type" value="Genomic_DNA"/>
</dbReference>
<feature type="compositionally biased region" description="Acidic residues" evidence="1">
    <location>
        <begin position="355"/>
        <end position="386"/>
    </location>
</feature>
<accession>A0A316UA72</accession>
<feature type="compositionally biased region" description="Low complexity" evidence="1">
    <location>
        <begin position="601"/>
        <end position="616"/>
    </location>
</feature>
<evidence type="ECO:0000313" key="4">
    <source>
        <dbReference type="Proteomes" id="UP000245942"/>
    </source>
</evidence>
<name>A0A316UA72_9BASI</name>
<feature type="region of interest" description="Disordered" evidence="1">
    <location>
        <begin position="348"/>
        <end position="634"/>
    </location>
</feature>
<feature type="compositionally biased region" description="Basic and acidic residues" evidence="1">
    <location>
        <begin position="442"/>
        <end position="453"/>
    </location>
</feature>
<dbReference type="GeneID" id="37013788"/>
<proteinExistence type="predicted"/>
<dbReference type="PANTHER" id="PTHR46622">
    <property type="entry name" value="DNA-DEPENDENT METALLOPROTEASE WSS1"/>
    <property type="match status" value="1"/>
</dbReference>
<feature type="compositionally biased region" description="Polar residues" evidence="1">
    <location>
        <begin position="214"/>
        <end position="223"/>
    </location>
</feature>
<dbReference type="GO" id="GO:0008237">
    <property type="term" value="F:metallopeptidase activity"/>
    <property type="evidence" value="ECO:0007669"/>
    <property type="project" value="TreeGrafter"/>
</dbReference>
<dbReference type="AlphaFoldDB" id="A0A316UA72"/>
<sequence>MVHLRLNDPDTSRNPYINYITSLPIYPDHEEAHHRLQQLAALFKPIMKKHGLQINSFEEYEPNPEFSGRNWNAGENIELVLRRRGARKGEGGGGGWLPFPLLCYVFSHELAHSFEMNHSSRHAAWTKTFSQECRELQAKGYYGDGLWSAGRRLNDAEWCQGSSDLGGAAVPSSLCGGAWKKGKGKGRTAGRKRKRTAHNGASAPGTTRKKGTPSLHTGAQTARNTELTAGKRRAYVALPGSGSRVDGRDYLPRATAKSQEYKLDENSTFRRRANTNAARDLRAAATMRRINALQAASDGTKAEKTDSKDERDGKEAKAGSSSRLPSLGVFDQADGHEADDAISDVAFDDLPVGAEQEESETEDEQEEEGEDDGDLYDSATDDEADDSAFVCGSTCPSSAGGAGSNLPSNPVPSDGKIATASTSPASAPGQSQRQTMSSGETDAQRQRRMERYRQSLQVERAQTAKQSGKKASGSSDPSSGVIVGEDEEWQTALKDVQRLGASQRRMEALQRTSTSRLDSGDDKARSDHTPVKSESGERHSEEKKPKGLSLSSPRRPASSSAAANPQKKQSTTLKKKGGGGTLLGGGTGAGSGVSRLLALQPTAPASSAPAAAAAPDSETDDEDVVCTGFRKADQ</sequence>
<feature type="compositionally biased region" description="Low complexity" evidence="1">
    <location>
        <begin position="418"/>
        <end position="428"/>
    </location>
</feature>
<dbReference type="Pfam" id="PF08325">
    <property type="entry name" value="WLM"/>
    <property type="match status" value="1"/>
</dbReference>
<feature type="region of interest" description="Disordered" evidence="1">
    <location>
        <begin position="180"/>
        <end position="223"/>
    </location>
</feature>